<comment type="caution">
    <text evidence="2">The sequence shown here is derived from an EMBL/GenBank/DDBJ whole genome shotgun (WGS) entry which is preliminary data.</text>
</comment>
<dbReference type="AlphaFoldDB" id="A0A9X9WSV4"/>
<feature type="transmembrane region" description="Helical" evidence="1">
    <location>
        <begin position="7"/>
        <end position="32"/>
    </location>
</feature>
<keyword evidence="1" id="KW-1133">Transmembrane helix</keyword>
<name>A0A9X9WSV4_9PROT</name>
<evidence type="ECO:0000313" key="2">
    <source>
        <dbReference type="EMBL" id="MBR0670233.1"/>
    </source>
</evidence>
<evidence type="ECO:0000313" key="3">
    <source>
        <dbReference type="Proteomes" id="UP001138751"/>
    </source>
</evidence>
<dbReference type="RefSeq" id="WP_211860612.1">
    <property type="nucleotide sequence ID" value="NZ_JAAEDM010000006.1"/>
</dbReference>
<accession>A0A9X9WSV4</accession>
<keyword evidence="1" id="KW-0472">Membrane</keyword>
<keyword evidence="1" id="KW-0812">Transmembrane</keyword>
<feature type="transmembrane region" description="Helical" evidence="1">
    <location>
        <begin position="38"/>
        <end position="58"/>
    </location>
</feature>
<keyword evidence="3" id="KW-1185">Reference proteome</keyword>
<reference evidence="2" key="2">
    <citation type="journal article" date="2021" name="Syst. Appl. Microbiol.">
        <title>Roseomonas hellenica sp. nov., isolated from roots of wild-growing Alkanna tinctoria.</title>
        <authorList>
            <person name="Rat A."/>
            <person name="Naranjo H.D."/>
            <person name="Lebbe L."/>
            <person name="Cnockaert M."/>
            <person name="Krigas N."/>
            <person name="Grigoriadou K."/>
            <person name="Maloupa E."/>
            <person name="Willems A."/>
        </authorList>
    </citation>
    <scope>NUCLEOTIDE SEQUENCE</scope>
    <source>
        <strain evidence="2">LMG 31231</strain>
    </source>
</reference>
<feature type="non-terminal residue" evidence="2">
    <location>
        <position position="1"/>
    </location>
</feature>
<evidence type="ECO:0000256" key="1">
    <source>
        <dbReference type="SAM" id="Phobius"/>
    </source>
</evidence>
<dbReference type="EMBL" id="JAAEDM010000006">
    <property type="protein sequence ID" value="MBR0670233.1"/>
    <property type="molecule type" value="Genomic_DNA"/>
</dbReference>
<dbReference type="Proteomes" id="UP001138751">
    <property type="component" value="Unassembled WGS sequence"/>
</dbReference>
<gene>
    <name evidence="2" type="ORF">GXW76_03530</name>
</gene>
<proteinExistence type="predicted"/>
<protein>
    <submittedName>
        <fullName evidence="2">Uncharacterized protein</fullName>
    </submittedName>
</protein>
<reference evidence="2" key="1">
    <citation type="submission" date="2020-01" db="EMBL/GenBank/DDBJ databases">
        <authorList>
            <person name="Rat A."/>
        </authorList>
    </citation>
    <scope>NUCLEOTIDE SEQUENCE</scope>
    <source>
        <strain evidence="2">LMG 31231</strain>
    </source>
</reference>
<organism evidence="2 3">
    <name type="scientific">Neoroseomonas soli</name>
    <dbReference type="NCBI Taxonomy" id="1081025"/>
    <lineage>
        <taxon>Bacteria</taxon>
        <taxon>Pseudomonadati</taxon>
        <taxon>Pseudomonadota</taxon>
        <taxon>Alphaproteobacteria</taxon>
        <taxon>Acetobacterales</taxon>
        <taxon>Acetobacteraceae</taxon>
        <taxon>Neoroseomonas</taxon>
    </lineage>
</organism>
<sequence>QRAGVAAIGLGTVILLDAALGLAFAVTGLAAARAPRGAVEQAVALPVLAWMAVLPFLVRR</sequence>